<dbReference type="InterPro" id="IPR043519">
    <property type="entry name" value="NT_sf"/>
</dbReference>
<gene>
    <name evidence="1" type="ORF">AAIG39_06730</name>
</gene>
<dbReference type="PANTHER" id="PTHR34822">
    <property type="entry name" value="GRPB DOMAIN PROTEIN (AFU_ORTHOLOGUE AFUA_1G01530)"/>
    <property type="match status" value="1"/>
</dbReference>
<evidence type="ECO:0000313" key="2">
    <source>
        <dbReference type="Proteomes" id="UP001411173"/>
    </source>
</evidence>
<comment type="caution">
    <text evidence="1">The sequence shown here is derived from an EMBL/GenBank/DDBJ whole genome shotgun (WGS) entry which is preliminary data.</text>
</comment>
<dbReference type="InterPro" id="IPR007344">
    <property type="entry name" value="GrpB/CoaE"/>
</dbReference>
<sequence length="176" mass="19936">MAGRHISIEQSDTTWPDRYQKEALLLQRVLSDMPVIIHHIGSTAVPGLAAKPIIDILLEVTSLSLLDEHNDAMRQAGYTPRGEYGIAGRRYFVKGDNQRTHHLHAFEVGSPHTLRHLAFRDYLRQHSEVAQEYARVKREAAQQSGNQSGLYSQLKNDFIGHHEALALREKSRHQSG</sequence>
<name>A0ABU9V254_9ENTR</name>
<dbReference type="Gene3D" id="3.30.460.10">
    <property type="entry name" value="Beta Polymerase, domain 2"/>
    <property type="match status" value="1"/>
</dbReference>
<keyword evidence="2" id="KW-1185">Reference proteome</keyword>
<reference evidence="1 2" key="1">
    <citation type="submission" date="2024-02" db="EMBL/GenBank/DDBJ databases">
        <title>Whole genome of MDR Enterobacteriaceae from southern Thailand.</title>
        <authorList>
            <person name="Surachat K."/>
        </authorList>
    </citation>
    <scope>NUCLEOTIDE SEQUENCE [LARGE SCALE GENOMIC DNA]</scope>
    <source>
        <strain evidence="1 2">PSU_29</strain>
    </source>
</reference>
<dbReference type="Pfam" id="PF04229">
    <property type="entry name" value="GrpB"/>
    <property type="match status" value="1"/>
</dbReference>
<dbReference type="Proteomes" id="UP001411173">
    <property type="component" value="Unassembled WGS sequence"/>
</dbReference>
<proteinExistence type="predicted"/>
<dbReference type="EMBL" id="JBCIVJ010000004">
    <property type="protein sequence ID" value="MEN0578702.1"/>
    <property type="molecule type" value="Genomic_DNA"/>
</dbReference>
<organism evidence="1 2">
    <name type="scientific">Phytobacter palmae</name>
    <dbReference type="NCBI Taxonomy" id="1855371"/>
    <lineage>
        <taxon>Bacteria</taxon>
        <taxon>Pseudomonadati</taxon>
        <taxon>Pseudomonadota</taxon>
        <taxon>Gammaproteobacteria</taxon>
        <taxon>Enterobacterales</taxon>
        <taxon>Enterobacteriaceae</taxon>
        <taxon>Phytobacter</taxon>
    </lineage>
</organism>
<dbReference type="PANTHER" id="PTHR34822:SF1">
    <property type="entry name" value="GRPB FAMILY PROTEIN"/>
    <property type="match status" value="1"/>
</dbReference>
<evidence type="ECO:0000313" key="1">
    <source>
        <dbReference type="EMBL" id="MEN0578702.1"/>
    </source>
</evidence>
<protein>
    <submittedName>
        <fullName evidence="1">GrpB family protein</fullName>
    </submittedName>
</protein>
<dbReference type="RefSeq" id="WP_343193468.1">
    <property type="nucleotide sequence ID" value="NZ_JBCIVJ010000004.1"/>
</dbReference>
<accession>A0ABU9V254</accession>
<dbReference type="SUPFAM" id="SSF81301">
    <property type="entry name" value="Nucleotidyltransferase"/>
    <property type="match status" value="1"/>
</dbReference>